<name>A0A0V0R4X4_PSEPJ</name>
<dbReference type="InParanoid" id="A0A0V0R4X4"/>
<accession>A0A0V0R4X4</accession>
<evidence type="ECO:0000313" key="1">
    <source>
        <dbReference type="EMBL" id="KRX09513.1"/>
    </source>
</evidence>
<gene>
    <name evidence="1" type="ORF">PPERSA_12256</name>
</gene>
<dbReference type="AlphaFoldDB" id="A0A0V0R4X4"/>
<dbReference type="Proteomes" id="UP000054937">
    <property type="component" value="Unassembled WGS sequence"/>
</dbReference>
<dbReference type="EMBL" id="LDAU01000048">
    <property type="protein sequence ID" value="KRX09513.1"/>
    <property type="molecule type" value="Genomic_DNA"/>
</dbReference>
<reference evidence="1 2" key="1">
    <citation type="journal article" date="2015" name="Sci. Rep.">
        <title>Genome of the facultative scuticociliatosis pathogen Pseudocohnilembus persalinus provides insight into its virulence through horizontal gene transfer.</title>
        <authorList>
            <person name="Xiong J."/>
            <person name="Wang G."/>
            <person name="Cheng J."/>
            <person name="Tian M."/>
            <person name="Pan X."/>
            <person name="Warren A."/>
            <person name="Jiang C."/>
            <person name="Yuan D."/>
            <person name="Miao W."/>
        </authorList>
    </citation>
    <scope>NUCLEOTIDE SEQUENCE [LARGE SCALE GENOMIC DNA]</scope>
    <source>
        <strain evidence="1">36N120E</strain>
    </source>
</reference>
<evidence type="ECO:0000313" key="2">
    <source>
        <dbReference type="Proteomes" id="UP000054937"/>
    </source>
</evidence>
<keyword evidence="2" id="KW-1185">Reference proteome</keyword>
<comment type="caution">
    <text evidence="1">The sequence shown here is derived from an EMBL/GenBank/DDBJ whole genome shotgun (WGS) entry which is preliminary data.</text>
</comment>
<proteinExistence type="predicted"/>
<sequence length="184" mass="21919">MEELKVIYESMDEQNYNKNLNEAKTYGNEAEGYSIDILPTKLNVLKVTHQIDGNNGYNMTPKNLQLDVHQFFQIHLFFRPGHYDFCYIKESEETQNDPITANNEQVIRNHKDLQKQNQETQSLIYEMNIHLQQKIFEITKIDSSGFQFPEAELYSIKYMNQQLENLYTNYESKINDYKNLLKKK</sequence>
<protein>
    <submittedName>
        <fullName evidence="1">Uncharacterized protein</fullName>
    </submittedName>
</protein>
<organism evidence="1 2">
    <name type="scientific">Pseudocohnilembus persalinus</name>
    <name type="common">Ciliate</name>
    <dbReference type="NCBI Taxonomy" id="266149"/>
    <lineage>
        <taxon>Eukaryota</taxon>
        <taxon>Sar</taxon>
        <taxon>Alveolata</taxon>
        <taxon>Ciliophora</taxon>
        <taxon>Intramacronucleata</taxon>
        <taxon>Oligohymenophorea</taxon>
        <taxon>Scuticociliatia</taxon>
        <taxon>Philasterida</taxon>
        <taxon>Pseudocohnilembidae</taxon>
        <taxon>Pseudocohnilembus</taxon>
    </lineage>
</organism>